<accession>A0A402DDN6</accession>
<dbReference type="PROSITE" id="PS50075">
    <property type="entry name" value="CARRIER"/>
    <property type="match status" value="1"/>
</dbReference>
<name>A0A402DDN6_MICAE</name>
<evidence type="ECO:0000313" key="3">
    <source>
        <dbReference type="Proteomes" id="UP000289660"/>
    </source>
</evidence>
<protein>
    <submittedName>
        <fullName evidence="2">Acyl carrier protein</fullName>
    </submittedName>
</protein>
<evidence type="ECO:0000313" key="2">
    <source>
        <dbReference type="EMBL" id="GCE60339.1"/>
    </source>
</evidence>
<dbReference type="Gene3D" id="1.10.1200.10">
    <property type="entry name" value="ACP-like"/>
    <property type="match status" value="1"/>
</dbReference>
<dbReference type="AlphaFoldDB" id="A0A402DDN6"/>
<organism evidence="2 3">
    <name type="scientific">Microcystis aeruginosa NIES-4285</name>
    <dbReference type="NCBI Taxonomy" id="2497681"/>
    <lineage>
        <taxon>Bacteria</taxon>
        <taxon>Bacillati</taxon>
        <taxon>Cyanobacteriota</taxon>
        <taxon>Cyanophyceae</taxon>
        <taxon>Oscillatoriophycideae</taxon>
        <taxon>Chroococcales</taxon>
        <taxon>Microcystaceae</taxon>
        <taxon>Microcystis</taxon>
    </lineage>
</organism>
<dbReference type="EMBL" id="BIFY01000033">
    <property type="protein sequence ID" value="GCE60339.1"/>
    <property type="molecule type" value="Genomic_DNA"/>
</dbReference>
<comment type="caution">
    <text evidence="2">The sequence shown here is derived from an EMBL/GenBank/DDBJ whole genome shotgun (WGS) entry which is preliminary data.</text>
</comment>
<dbReference type="InterPro" id="IPR009081">
    <property type="entry name" value="PP-bd_ACP"/>
</dbReference>
<feature type="domain" description="Carrier" evidence="1">
    <location>
        <begin position="2"/>
        <end position="80"/>
    </location>
</feature>
<sequence>MTPQDPYRIKLNDLIREEISDPAIVLTADLHLEEDLGIDSLDKWELLARIEEEFNISLGWESLQKVDTVSSLYDMVSDALKSL</sequence>
<gene>
    <name evidence="2" type="primary">acpP_1</name>
    <name evidence="2" type="ORF">MiAbB_02260</name>
</gene>
<dbReference type="InterPro" id="IPR036736">
    <property type="entry name" value="ACP-like_sf"/>
</dbReference>
<proteinExistence type="predicted"/>
<evidence type="ECO:0000259" key="1">
    <source>
        <dbReference type="PROSITE" id="PS50075"/>
    </source>
</evidence>
<dbReference type="Pfam" id="PF00550">
    <property type="entry name" value="PP-binding"/>
    <property type="match status" value="1"/>
</dbReference>
<dbReference type="RefSeq" id="WP_172963151.1">
    <property type="nucleotide sequence ID" value="NZ_BIFY01000033.1"/>
</dbReference>
<dbReference type="Proteomes" id="UP000289660">
    <property type="component" value="Unassembled WGS sequence"/>
</dbReference>
<reference evidence="3" key="1">
    <citation type="submission" date="2018-12" db="EMBL/GenBank/DDBJ databases">
        <title>Genome sequence of Microcystis aeruginosa NIES-4285.</title>
        <authorList>
            <person name="Tanabe Y."/>
        </authorList>
    </citation>
    <scope>NUCLEOTIDE SEQUENCE [LARGE SCALE GENOMIC DNA]</scope>
    <source>
        <strain evidence="3">NIES-4285</strain>
    </source>
</reference>
<dbReference type="SUPFAM" id="SSF47336">
    <property type="entry name" value="ACP-like"/>
    <property type="match status" value="1"/>
</dbReference>